<proteinExistence type="predicted"/>
<dbReference type="PANTHER" id="PTHR21696">
    <property type="entry name" value="PROTEIN UNC-79 HOMOLOG"/>
    <property type="match status" value="1"/>
</dbReference>
<dbReference type="Proteomes" id="UP001652625">
    <property type="component" value="Chromosome 09"/>
</dbReference>
<dbReference type="InterPro" id="IPR024855">
    <property type="entry name" value="UNC79"/>
</dbReference>
<organism evidence="1 2">
    <name type="scientific">Hydra vulgaris</name>
    <name type="common">Hydra</name>
    <name type="synonym">Hydra attenuata</name>
    <dbReference type="NCBI Taxonomy" id="6087"/>
    <lineage>
        <taxon>Eukaryota</taxon>
        <taxon>Metazoa</taxon>
        <taxon>Cnidaria</taxon>
        <taxon>Hydrozoa</taxon>
        <taxon>Hydroidolina</taxon>
        <taxon>Anthoathecata</taxon>
        <taxon>Aplanulata</taxon>
        <taxon>Hydridae</taxon>
        <taxon>Hydra</taxon>
    </lineage>
</organism>
<protein>
    <submittedName>
        <fullName evidence="2">Protein unc-79 homolog isoform X2</fullName>
    </submittedName>
</protein>
<accession>A0ABM4CH63</accession>
<sequence length="2090" mass="239615">MKMSENVDFTSTKSKQFNAKVHQLQEMLHRVTADKSGNTGKEVSIQLKYFHNTLSSWVKDSYPCFNLDNHEFNHDRFPNAKYEPLYNILLEFISQTQSIDDEELESSLLKAVAYVLPFLPTEVLLSTPMSLVTCLFDVTPWMQGQIIDMLTQYVLPLMFCFVTKDVSDELAEINLIIPSLIAIVLDATSSTGIWTKIMECLMKYKSDVVTDLLMNLAYGSNKSLEASIHLLNRYFAPVNIGSMKTNQSSNYDQVVLHTCQSSVCKDAVKFTNADKVILDPDICAAESKEPPPFFLCLKCFGAIEYKSVLCLDVIQPATQVSQVCDNNDCRFGFMKALYFCFSLDCAIKNEHKPMRLCVDCDERLHSKLKVPHANHCCLQEVWSIPNPKRSYVIDTIIRLCNQAQPDFSEKYSQLELEVDVQLVKNKLADSYDYMAKMAQSIHGIYLLNAICTIPPSSTFEVEDLGKLLATAFVWIETVEYTSNFQIKNLIKQYRQQTLSWIIQLMKFNSELYISCLLPDPPLYARVGHPWNMLASVVRKDLELMQRLSKLIAHELIPENIWERVFPIWLKEIKERIPQSDICKFKKILGQIFGVNSNTNSSYALSFLYKRLQSTDMQEYLEALVWVQILSYLDVHIDMLPLFDIFIKMIIGVEKNISSTITAFPFPDKVVLERMNSNKLVRSNSLIPGSPPQSATPVTSGMPMLLNVKDHLTFAVLMLDVLIKQLTIQKSDSDIQISKEECNSIVILLVCILDQLFNVDHSEHINGDCMQCQVMTIILYQTALLLDLVIVDQIKCQVLSHEYSRSMKKSFSKKEKLSKDFRNSEDILSQPIPEEDSNEEHLINDDADKDILKGYKGNNLDKLMFSIPELRIMESLLQQLKHVCDTSGIVHIISCLEVLCYRGKCLQAFAKMEEKLIQSFQKKLLIPSLWKLLESSSSNIAKLVAPLLLHCSLLPYGTEIICERIEIDINAESWKTRFDVVDKIGLICQFFGGDFSHNEYPGKSVVVHGITYLAYALQDVNVSVAMKARSMMQAIKSTSLKSMYTFMEEHYTSISGDQLFILQSYQSIHSIIPQLSPISTSFFLQMFKKTKKIDRKNKQKLVLQDRILSSSGEEVFVDSILPMYSRKLVQVVSKSSEKVSLKKVISLVGDMPLMAYRNRYTLQCNKRWRTNEKNVAELKMRKRSLVPGDFQSTLECTLDTVNEEKELKEERKPHNSHNILLEDLVNHEDEVFTILIEMLVSFLSSKNNDKVENDKSLGSTILEEIKDIIHFLGILLGLEEVSGNWHASNKLNLRLLRKSATFSTLLINLPQLLDRNITYGSHFLQLVLTLLRLCVRKTLTDDVFIDKITILRLEPHLQHSWLTILIIILYKHSFHEHKKEIWELVNIVRNTIDAHNPHCCQNVSLSKPFSLATMASAKILAKKVNRTTRQNTTYNEEIDEHSCTDNANASDSKLSEKFGVTGAPIQSSEAVFGCHTNEEEMLEYTVKHCAICKLELFTFDDESITLCMVSLLTFIHMDPSLAAPFVIDVIQSVTRKAQIPSLIPDSKRNPTMTSTSSVAIQFLRCVFYKLSSNRLFLELFRVDSENDELFLKMAGLLQDSSSLTQLDPLKLALQDLLDSRSADLIMVFLHNIFVYTRCVINTHTNQWSSMQSVFKDFLKFLPTVMPLAKNMDCVLDTMSLLLSSQKALGVVLIDHIDDIMTHIIKNCTFGSTSLQLLCTACVECFAKDKNSVKFSREQLKLTRKLCLLLSSVLTNKSSMPESSLTKLIQFFSQELGTKFDFPRQVHILPKQVLKTSNAMECLELNHYHDLLEYMKAPLQKLKDSDSDKLTVDSFESYITLAISQLLACYANKNSKSKISIKIMSIFDSCTNDRFNSQAVYFDYHENFMHVRFLAWMYLATINHYNRVNKEQLEFIPKKNSLRIATLIDLLLRTALENENKSFKNFTCLHFSFLLAQIWTVYMEITADPEALSYIREFWAKLTSTVYTLLQTTSETQVETMHLFSSMVENFSVLCPRTFSQIFPLWMPLMQLYINEIPSKFLERINSQKKAIESINKRDELLMPWIIDMHRQLWKNEKSRQFPNSLLNNSLA</sequence>
<gene>
    <name evidence="2" type="primary">LOC101236236</name>
</gene>
<dbReference type="Pfam" id="PF14776">
    <property type="entry name" value="UNC-79"/>
    <property type="match status" value="1"/>
</dbReference>
<reference evidence="2" key="1">
    <citation type="submission" date="2025-08" db="UniProtKB">
        <authorList>
            <consortium name="RefSeq"/>
        </authorList>
    </citation>
    <scope>IDENTIFICATION</scope>
</reference>
<name>A0ABM4CH63_HYDVU</name>
<keyword evidence="1" id="KW-1185">Reference proteome</keyword>
<evidence type="ECO:0000313" key="2">
    <source>
        <dbReference type="RefSeq" id="XP_065661061.1"/>
    </source>
</evidence>
<dbReference type="GeneID" id="101236236"/>
<dbReference type="PANTHER" id="PTHR21696:SF2">
    <property type="entry name" value="PROTEIN UNC-79 HOMOLOG"/>
    <property type="match status" value="1"/>
</dbReference>
<dbReference type="RefSeq" id="XP_065661061.1">
    <property type="nucleotide sequence ID" value="XM_065804989.1"/>
</dbReference>
<evidence type="ECO:0000313" key="1">
    <source>
        <dbReference type="Proteomes" id="UP001652625"/>
    </source>
</evidence>